<proteinExistence type="predicted"/>
<gene>
    <name evidence="7" type="ORF">E2558_06115</name>
</gene>
<protein>
    <submittedName>
        <fullName evidence="7">TM2 domain-containing protein</fullName>
    </submittedName>
</protein>
<keyword evidence="8" id="KW-1185">Reference proteome</keyword>
<keyword evidence="3 5" id="KW-1133">Transmembrane helix</keyword>
<dbReference type="Pfam" id="PF05154">
    <property type="entry name" value="TM2"/>
    <property type="match status" value="1"/>
</dbReference>
<feature type="transmembrane region" description="Helical" evidence="5">
    <location>
        <begin position="45"/>
        <end position="71"/>
    </location>
</feature>
<accession>A0A4Z1BIF0</accession>
<evidence type="ECO:0000256" key="1">
    <source>
        <dbReference type="ARBA" id="ARBA00004141"/>
    </source>
</evidence>
<dbReference type="GO" id="GO:0016020">
    <property type="term" value="C:membrane"/>
    <property type="evidence" value="ECO:0007669"/>
    <property type="project" value="UniProtKB-SubCell"/>
</dbReference>
<dbReference type="EMBL" id="SRPJ01000002">
    <property type="protein sequence ID" value="TGN27417.1"/>
    <property type="molecule type" value="Genomic_DNA"/>
</dbReference>
<dbReference type="PANTHER" id="PTHR21016">
    <property type="entry name" value="BETA-AMYLOID BINDING PROTEIN-RELATED"/>
    <property type="match status" value="1"/>
</dbReference>
<dbReference type="InterPro" id="IPR050932">
    <property type="entry name" value="TM2D1-3-like"/>
</dbReference>
<name>A0A4Z1BIF0_9STAP</name>
<evidence type="ECO:0000313" key="8">
    <source>
        <dbReference type="Proteomes" id="UP000297459"/>
    </source>
</evidence>
<sequence length="102" mass="11923">MNLEEKSYVEQQVANRSKTMLVSYLLWFFLGSLGVHRFYHGKIGTGIIILLITLFVTWFTFGVITAIWLIVDAFLIPGWVRDDENRVRQQAMQEVNLMKNNQ</sequence>
<reference evidence="7 8" key="1">
    <citation type="submission" date="2019-04" db="EMBL/GenBank/DDBJ databases">
        <title>Genomic characterization of Staphylococcus petrasii strains.</title>
        <authorList>
            <person name="Vrbovska V."/>
            <person name="Kovarovic V."/>
            <person name="Maslanova I."/>
            <person name="Indrakova A."/>
            <person name="Petras P."/>
            <person name="Sedo O."/>
            <person name="Svec P."/>
            <person name="Fisarova L."/>
            <person name="Sedlacek I."/>
            <person name="Doskar J."/>
            <person name="Pantucek R."/>
        </authorList>
    </citation>
    <scope>NUCLEOTIDE SEQUENCE [LARGE SCALE GENOMIC DNA]</scope>
    <source>
        <strain evidence="7 8">CCM 8529</strain>
    </source>
</reference>
<dbReference type="InterPro" id="IPR007829">
    <property type="entry name" value="TM2"/>
</dbReference>
<comment type="subcellular location">
    <subcellularLocation>
        <location evidence="1">Membrane</location>
        <topology evidence="1">Multi-pass membrane protein</topology>
    </subcellularLocation>
</comment>
<feature type="transmembrane region" description="Helical" evidence="5">
    <location>
        <begin position="21"/>
        <end position="39"/>
    </location>
</feature>
<dbReference type="PANTHER" id="PTHR21016:SF25">
    <property type="entry name" value="TM2 DOMAIN-CONTAINING PROTEIN DDB_G0277895-RELATED"/>
    <property type="match status" value="1"/>
</dbReference>
<evidence type="ECO:0000256" key="4">
    <source>
        <dbReference type="ARBA" id="ARBA00023136"/>
    </source>
</evidence>
<organism evidence="7 8">
    <name type="scientific">Staphylococcus pragensis</name>
    <dbReference type="NCBI Taxonomy" id="1611836"/>
    <lineage>
        <taxon>Bacteria</taxon>
        <taxon>Bacillati</taxon>
        <taxon>Bacillota</taxon>
        <taxon>Bacilli</taxon>
        <taxon>Bacillales</taxon>
        <taxon>Staphylococcaceae</taxon>
        <taxon>Staphylococcus</taxon>
    </lineage>
</organism>
<evidence type="ECO:0000259" key="6">
    <source>
        <dbReference type="Pfam" id="PF05154"/>
    </source>
</evidence>
<evidence type="ECO:0000256" key="3">
    <source>
        <dbReference type="ARBA" id="ARBA00022989"/>
    </source>
</evidence>
<feature type="domain" description="TM2" evidence="6">
    <location>
        <begin position="17"/>
        <end position="72"/>
    </location>
</feature>
<evidence type="ECO:0000313" key="7">
    <source>
        <dbReference type="EMBL" id="TGN27417.1"/>
    </source>
</evidence>
<keyword evidence="4 5" id="KW-0472">Membrane</keyword>
<evidence type="ECO:0000256" key="2">
    <source>
        <dbReference type="ARBA" id="ARBA00022692"/>
    </source>
</evidence>
<dbReference type="Proteomes" id="UP000297459">
    <property type="component" value="Unassembled WGS sequence"/>
</dbReference>
<dbReference type="AlphaFoldDB" id="A0A4Z1BIF0"/>
<comment type="caution">
    <text evidence="7">The sequence shown here is derived from an EMBL/GenBank/DDBJ whole genome shotgun (WGS) entry which is preliminary data.</text>
</comment>
<dbReference type="RefSeq" id="WP_126565506.1">
    <property type="nucleotide sequence ID" value="NZ_BMCY01000002.1"/>
</dbReference>
<keyword evidence="2 5" id="KW-0812">Transmembrane</keyword>
<evidence type="ECO:0000256" key="5">
    <source>
        <dbReference type="SAM" id="Phobius"/>
    </source>
</evidence>